<proteinExistence type="inferred from homology"/>
<evidence type="ECO:0000313" key="5">
    <source>
        <dbReference type="Proteomes" id="UP000248889"/>
    </source>
</evidence>
<dbReference type="Pfam" id="PF08338">
    <property type="entry name" value="DUF1731"/>
    <property type="match status" value="1"/>
</dbReference>
<dbReference type="Gene3D" id="3.40.50.720">
    <property type="entry name" value="NAD(P)-binding Rossmann-like Domain"/>
    <property type="match status" value="1"/>
</dbReference>
<dbReference type="InterPro" id="IPR001509">
    <property type="entry name" value="Epimerase_deHydtase"/>
</dbReference>
<dbReference type="SUPFAM" id="SSF51735">
    <property type="entry name" value="NAD(P)-binding Rossmann-fold domains"/>
    <property type="match status" value="1"/>
</dbReference>
<comment type="similarity">
    <text evidence="1">Belongs to the NAD(P)-dependent epimerase/dehydratase family. SDR39U1 subfamily.</text>
</comment>
<evidence type="ECO:0000256" key="1">
    <source>
        <dbReference type="ARBA" id="ARBA00009353"/>
    </source>
</evidence>
<gene>
    <name evidence="4" type="ORF">DN069_21660</name>
</gene>
<reference evidence="4 5" key="1">
    <citation type="submission" date="2018-06" db="EMBL/GenBank/DDBJ databases">
        <title>Streptacidiphilus pinicola sp. nov., isolated from pine grove soil.</title>
        <authorList>
            <person name="Roh S.G."/>
            <person name="Park S."/>
            <person name="Kim M.-K."/>
            <person name="Yun B.-R."/>
            <person name="Park J."/>
            <person name="Kim M.J."/>
            <person name="Kim Y.S."/>
            <person name="Kim S.B."/>
        </authorList>
    </citation>
    <scope>NUCLEOTIDE SEQUENCE [LARGE SCALE GENOMIC DNA]</scope>
    <source>
        <strain evidence="4 5">MMS16-CNU450</strain>
    </source>
</reference>
<feature type="domain" description="DUF1731" evidence="3">
    <location>
        <begin position="252"/>
        <end position="297"/>
    </location>
</feature>
<dbReference type="RefSeq" id="WP_111503306.1">
    <property type="nucleotide sequence ID" value="NZ_QKYN01000085.1"/>
</dbReference>
<dbReference type="InterPro" id="IPR036291">
    <property type="entry name" value="NAD(P)-bd_dom_sf"/>
</dbReference>
<dbReference type="NCBIfam" id="TIGR01777">
    <property type="entry name" value="yfcH"/>
    <property type="match status" value="1"/>
</dbReference>
<feature type="domain" description="NAD-dependent epimerase/dehydratase" evidence="2">
    <location>
        <begin position="3"/>
        <end position="216"/>
    </location>
</feature>
<dbReference type="EMBL" id="QKYN01000085">
    <property type="protein sequence ID" value="RAG83532.1"/>
    <property type="molecule type" value="Genomic_DNA"/>
</dbReference>
<evidence type="ECO:0000313" key="4">
    <source>
        <dbReference type="EMBL" id="RAG83532.1"/>
    </source>
</evidence>
<sequence>MRIAVTGSTGLIGSALVHSALDDGHEVVRLVRREPQERADGTTEVRWNPPLRAIDRKGLEGADAVVHLAGAGIGDHRWTADYKRRLRDSRVLGTETLAAALAGLEQQPRVLVSASAMGYYGQTGDAVIDEDAPAGDDFLARLCVEWEQAAAPAADAGIRVAHTRSGLVVDAGGGAFARLLPLFKLGVGGRLGNGQQYWSFISLRDEVAAIRHLIDADRLSGPFNLTAPVPVTNAEITTALSRALRRPAALPVPEFALRAVLGEMAVEVVGSHRVVPRRLLDSGFRFAHATIDQAIAAALG</sequence>
<organism evidence="4 5">
    <name type="scientific">Streptacidiphilus pinicola</name>
    <dbReference type="NCBI Taxonomy" id="2219663"/>
    <lineage>
        <taxon>Bacteria</taxon>
        <taxon>Bacillati</taxon>
        <taxon>Actinomycetota</taxon>
        <taxon>Actinomycetes</taxon>
        <taxon>Kitasatosporales</taxon>
        <taxon>Streptomycetaceae</taxon>
        <taxon>Streptacidiphilus</taxon>
    </lineage>
</organism>
<dbReference type="OrthoDB" id="9801773at2"/>
<dbReference type="Proteomes" id="UP000248889">
    <property type="component" value="Unassembled WGS sequence"/>
</dbReference>
<protein>
    <submittedName>
        <fullName evidence="4">TIGR01777 family protein</fullName>
    </submittedName>
</protein>
<dbReference type="CDD" id="cd05242">
    <property type="entry name" value="SDR_a8"/>
    <property type="match status" value="1"/>
</dbReference>
<comment type="caution">
    <text evidence="4">The sequence shown here is derived from an EMBL/GenBank/DDBJ whole genome shotgun (WGS) entry which is preliminary data.</text>
</comment>
<dbReference type="InterPro" id="IPR013549">
    <property type="entry name" value="DUF1731"/>
</dbReference>
<dbReference type="PANTHER" id="PTHR11092:SF0">
    <property type="entry name" value="EPIMERASE FAMILY PROTEIN SDR39U1"/>
    <property type="match status" value="1"/>
</dbReference>
<dbReference type="Pfam" id="PF01370">
    <property type="entry name" value="Epimerase"/>
    <property type="match status" value="1"/>
</dbReference>
<dbReference type="InterPro" id="IPR010099">
    <property type="entry name" value="SDR39U1"/>
</dbReference>
<dbReference type="PANTHER" id="PTHR11092">
    <property type="entry name" value="SUGAR NUCLEOTIDE EPIMERASE RELATED"/>
    <property type="match status" value="1"/>
</dbReference>
<evidence type="ECO:0000259" key="2">
    <source>
        <dbReference type="Pfam" id="PF01370"/>
    </source>
</evidence>
<accession>A0A2X0IET1</accession>
<evidence type="ECO:0000259" key="3">
    <source>
        <dbReference type="Pfam" id="PF08338"/>
    </source>
</evidence>
<dbReference type="AlphaFoldDB" id="A0A2X0IET1"/>
<keyword evidence="5" id="KW-1185">Reference proteome</keyword>
<name>A0A2X0IET1_9ACTN</name>